<dbReference type="GO" id="GO:0046872">
    <property type="term" value="F:metal ion binding"/>
    <property type="evidence" value="ECO:0007669"/>
    <property type="project" value="UniProtKB-KW"/>
</dbReference>
<dbReference type="GO" id="GO:0019556">
    <property type="term" value="P:L-histidine catabolic process to glutamate and formamide"/>
    <property type="evidence" value="ECO:0007669"/>
    <property type="project" value="InterPro"/>
</dbReference>
<dbReference type="PANTHER" id="PTHR42752:SF1">
    <property type="entry name" value="IMIDAZOLONEPROPIONASE-RELATED"/>
    <property type="match status" value="1"/>
</dbReference>
<evidence type="ECO:0000256" key="4">
    <source>
        <dbReference type="ARBA" id="ARBA00022801"/>
    </source>
</evidence>
<dbReference type="FunFam" id="3.20.20.140:FF:000007">
    <property type="entry name" value="Imidazolonepropionase"/>
    <property type="match status" value="1"/>
</dbReference>
<accession>A0A3B0VVY7</accession>
<evidence type="ECO:0000256" key="5">
    <source>
        <dbReference type="ARBA" id="ARBA00022808"/>
    </source>
</evidence>
<name>A0A3B0VVY7_9ZZZZ</name>
<feature type="domain" description="Amidohydrolase-related" evidence="8">
    <location>
        <begin position="71"/>
        <end position="421"/>
    </location>
</feature>
<protein>
    <recommendedName>
        <fullName evidence="2">imidazolonepropionase</fullName>
        <ecNumber evidence="2">3.5.2.7</ecNumber>
    </recommendedName>
</protein>
<keyword evidence="7" id="KW-0408">Iron</keyword>
<dbReference type="NCBIfam" id="TIGR01224">
    <property type="entry name" value="hutI"/>
    <property type="match status" value="1"/>
</dbReference>
<keyword evidence="6" id="KW-0862">Zinc</keyword>
<reference evidence="9" key="1">
    <citation type="submission" date="2018-06" db="EMBL/GenBank/DDBJ databases">
        <authorList>
            <person name="Zhirakovskaya E."/>
        </authorList>
    </citation>
    <scope>NUCLEOTIDE SEQUENCE</scope>
</reference>
<comment type="pathway">
    <text evidence="1">Amino-acid degradation.</text>
</comment>
<dbReference type="InterPro" id="IPR006680">
    <property type="entry name" value="Amidohydro-rel"/>
</dbReference>
<evidence type="ECO:0000256" key="2">
    <source>
        <dbReference type="ARBA" id="ARBA00012864"/>
    </source>
</evidence>
<evidence type="ECO:0000313" key="9">
    <source>
        <dbReference type="EMBL" id="VAW41019.1"/>
    </source>
</evidence>
<evidence type="ECO:0000256" key="7">
    <source>
        <dbReference type="ARBA" id="ARBA00023004"/>
    </source>
</evidence>
<keyword evidence="4 9" id="KW-0378">Hydrolase</keyword>
<dbReference type="EMBL" id="UOEU01000822">
    <property type="protein sequence ID" value="VAW41019.1"/>
    <property type="molecule type" value="Genomic_DNA"/>
</dbReference>
<proteinExistence type="inferred from homology"/>
<gene>
    <name evidence="9" type="ORF">MNBD_CHLOROFLEXI01-2650</name>
</gene>
<dbReference type="EC" id="3.5.2.7" evidence="2"/>
<dbReference type="Gene3D" id="2.30.40.10">
    <property type="entry name" value="Urease, subunit C, domain 1"/>
    <property type="match status" value="1"/>
</dbReference>
<sequence length="423" mass="45036">MIEADLLIHSAAQVVTCASDVPKRGEAMQDVGLIADGAVGIRDGRILTIGSSDEVRERVTAVQTIDATGKVIIPGFVDPHTHVVYAGDRVDEFEQRIRGTSYMEIMAAGGGIVSTMRATRQASVEELVAATLPRLHAMLQLGTTTAEVKTGYGLDLASELRMLEAIAALDLAQPIDLIPTFMPAHAVPPEFNGRSDAYVDWVVDEMIPAAAEWYKESHFVRNGRSLFCDVFCEQNAFDLAQSRRVLEAGLAHGMPAKIHADEFTSLGGVGLAVDLEAVSVDHLDVTVPSDRELLANSDIVGVILPAVNFNLGSHDFANARALIDAGAALALSTDINPGSAPCPSMPLVLAIASRYQRLLPAECLNAATINAAYAVGLGSEVGSLEVGKRADLLLLDTADYRQVAYQLGGNLVEMVVKNGRIIR</sequence>
<dbReference type="InterPro" id="IPR005920">
    <property type="entry name" value="HutI"/>
</dbReference>
<evidence type="ECO:0000259" key="8">
    <source>
        <dbReference type="Pfam" id="PF01979"/>
    </source>
</evidence>
<keyword evidence="3" id="KW-0479">Metal-binding</keyword>
<dbReference type="HAMAP" id="MF_00372">
    <property type="entry name" value="HutI"/>
    <property type="match status" value="1"/>
</dbReference>
<dbReference type="Gene3D" id="3.20.20.140">
    <property type="entry name" value="Metal-dependent hydrolases"/>
    <property type="match status" value="1"/>
</dbReference>
<keyword evidence="5" id="KW-0369">Histidine metabolism</keyword>
<evidence type="ECO:0000256" key="6">
    <source>
        <dbReference type="ARBA" id="ARBA00022833"/>
    </source>
</evidence>
<evidence type="ECO:0000256" key="1">
    <source>
        <dbReference type="ARBA" id="ARBA00005023"/>
    </source>
</evidence>
<dbReference type="GO" id="GO:0005737">
    <property type="term" value="C:cytoplasm"/>
    <property type="evidence" value="ECO:0007669"/>
    <property type="project" value="InterPro"/>
</dbReference>
<evidence type="ECO:0000256" key="3">
    <source>
        <dbReference type="ARBA" id="ARBA00022723"/>
    </source>
</evidence>
<dbReference type="AlphaFoldDB" id="A0A3B0VVY7"/>
<dbReference type="PANTHER" id="PTHR42752">
    <property type="entry name" value="IMIDAZOLONEPROPIONASE"/>
    <property type="match status" value="1"/>
</dbReference>
<organism evidence="9">
    <name type="scientific">hydrothermal vent metagenome</name>
    <dbReference type="NCBI Taxonomy" id="652676"/>
    <lineage>
        <taxon>unclassified sequences</taxon>
        <taxon>metagenomes</taxon>
        <taxon>ecological metagenomes</taxon>
    </lineage>
</organism>
<dbReference type="InterPro" id="IPR011059">
    <property type="entry name" value="Metal-dep_hydrolase_composite"/>
</dbReference>
<dbReference type="Pfam" id="PF01979">
    <property type="entry name" value="Amidohydro_1"/>
    <property type="match status" value="1"/>
</dbReference>
<dbReference type="SUPFAM" id="SSF51556">
    <property type="entry name" value="Metallo-dependent hydrolases"/>
    <property type="match status" value="1"/>
</dbReference>
<dbReference type="GO" id="GO:0050480">
    <property type="term" value="F:imidazolonepropionase activity"/>
    <property type="evidence" value="ECO:0007669"/>
    <property type="project" value="UniProtKB-EC"/>
</dbReference>
<dbReference type="SUPFAM" id="SSF51338">
    <property type="entry name" value="Composite domain of metallo-dependent hydrolases"/>
    <property type="match status" value="1"/>
</dbReference>
<dbReference type="CDD" id="cd01296">
    <property type="entry name" value="Imidazolone-5PH"/>
    <property type="match status" value="1"/>
</dbReference>
<dbReference type="InterPro" id="IPR032466">
    <property type="entry name" value="Metal_Hydrolase"/>
</dbReference>